<dbReference type="EMBL" id="CM042014">
    <property type="protein sequence ID" value="KAI3724125.1"/>
    <property type="molecule type" value="Genomic_DNA"/>
</dbReference>
<reference evidence="2" key="1">
    <citation type="journal article" date="2022" name="Mol. Ecol. Resour.">
        <title>The genomes of chicory, endive, great burdock and yacon provide insights into Asteraceae palaeo-polyploidization history and plant inulin production.</title>
        <authorList>
            <person name="Fan W."/>
            <person name="Wang S."/>
            <person name="Wang H."/>
            <person name="Wang A."/>
            <person name="Jiang F."/>
            <person name="Liu H."/>
            <person name="Zhao H."/>
            <person name="Xu D."/>
            <person name="Zhang Y."/>
        </authorList>
    </citation>
    <scope>NUCLEOTIDE SEQUENCE [LARGE SCALE GENOMIC DNA]</scope>
    <source>
        <strain evidence="2">cv. Punajuju</strain>
    </source>
</reference>
<dbReference type="Proteomes" id="UP001055811">
    <property type="component" value="Linkage Group LG06"/>
</dbReference>
<keyword evidence="2" id="KW-1185">Reference proteome</keyword>
<sequence length="99" mass="10752">MVSSECLPPHLTIKPVLAAKKSTPSGSRVKPCSIYDINPEDISECNRFDILNALDDSFIVLCDESGHVSPIIPAPPPSDIFDKQPPLPHVISPFLDLFG</sequence>
<reference evidence="1 2" key="2">
    <citation type="journal article" date="2022" name="Mol. Ecol. Resour.">
        <title>The genomes of chicory, endive, great burdock and yacon provide insights into Asteraceae paleo-polyploidization history and plant inulin production.</title>
        <authorList>
            <person name="Fan W."/>
            <person name="Wang S."/>
            <person name="Wang H."/>
            <person name="Wang A."/>
            <person name="Jiang F."/>
            <person name="Liu H."/>
            <person name="Zhao H."/>
            <person name="Xu D."/>
            <person name="Zhang Y."/>
        </authorList>
    </citation>
    <scope>NUCLEOTIDE SEQUENCE [LARGE SCALE GENOMIC DNA]</scope>
    <source>
        <strain evidence="2">cv. Punajuju</strain>
        <tissue evidence="1">Leaves</tissue>
    </source>
</reference>
<evidence type="ECO:0000313" key="2">
    <source>
        <dbReference type="Proteomes" id="UP001055811"/>
    </source>
</evidence>
<protein>
    <submittedName>
        <fullName evidence="1">Uncharacterized protein</fullName>
    </submittedName>
</protein>
<name>A0ACB9BQ30_CICIN</name>
<evidence type="ECO:0000313" key="1">
    <source>
        <dbReference type="EMBL" id="KAI3724125.1"/>
    </source>
</evidence>
<proteinExistence type="predicted"/>
<comment type="caution">
    <text evidence="1">The sequence shown here is derived from an EMBL/GenBank/DDBJ whole genome shotgun (WGS) entry which is preliminary data.</text>
</comment>
<organism evidence="1 2">
    <name type="scientific">Cichorium intybus</name>
    <name type="common">Chicory</name>
    <dbReference type="NCBI Taxonomy" id="13427"/>
    <lineage>
        <taxon>Eukaryota</taxon>
        <taxon>Viridiplantae</taxon>
        <taxon>Streptophyta</taxon>
        <taxon>Embryophyta</taxon>
        <taxon>Tracheophyta</taxon>
        <taxon>Spermatophyta</taxon>
        <taxon>Magnoliopsida</taxon>
        <taxon>eudicotyledons</taxon>
        <taxon>Gunneridae</taxon>
        <taxon>Pentapetalae</taxon>
        <taxon>asterids</taxon>
        <taxon>campanulids</taxon>
        <taxon>Asterales</taxon>
        <taxon>Asteraceae</taxon>
        <taxon>Cichorioideae</taxon>
        <taxon>Cichorieae</taxon>
        <taxon>Cichoriinae</taxon>
        <taxon>Cichorium</taxon>
    </lineage>
</organism>
<accession>A0ACB9BQ30</accession>
<gene>
    <name evidence="1" type="ORF">L2E82_35892</name>
</gene>